<dbReference type="Proteomes" id="UP000294558">
    <property type="component" value="Unassembled WGS sequence"/>
</dbReference>
<evidence type="ECO:0000313" key="1">
    <source>
        <dbReference type="EMBL" id="TDT15392.1"/>
    </source>
</evidence>
<keyword evidence="2" id="KW-1185">Reference proteome</keyword>
<comment type="caution">
    <text evidence="1">The sequence shown here is derived from an EMBL/GenBank/DDBJ whole genome shotgun (WGS) entry which is preliminary data.</text>
</comment>
<evidence type="ECO:0008006" key="3">
    <source>
        <dbReference type="Google" id="ProtNLM"/>
    </source>
</evidence>
<dbReference type="SUPFAM" id="SSF56112">
    <property type="entry name" value="Protein kinase-like (PK-like)"/>
    <property type="match status" value="1"/>
</dbReference>
<dbReference type="AlphaFoldDB" id="A0A4R7HWD6"/>
<gene>
    <name evidence="1" type="ORF">BDK89_0962</name>
</gene>
<accession>A0A4R7HWD6</accession>
<dbReference type="InterPro" id="IPR011009">
    <property type="entry name" value="Kinase-like_dom_sf"/>
</dbReference>
<proteinExistence type="predicted"/>
<reference evidence="1 2" key="1">
    <citation type="submission" date="2019-03" db="EMBL/GenBank/DDBJ databases">
        <title>Sequencing the genomes of 1000 actinobacteria strains.</title>
        <authorList>
            <person name="Klenk H.-P."/>
        </authorList>
    </citation>
    <scope>NUCLEOTIDE SEQUENCE [LARGE SCALE GENOMIC DNA]</scope>
    <source>
        <strain evidence="1 2">DSM 18936</strain>
    </source>
</reference>
<dbReference type="EMBL" id="SOAU01000001">
    <property type="protein sequence ID" value="TDT15392.1"/>
    <property type="molecule type" value="Genomic_DNA"/>
</dbReference>
<organism evidence="1 2">
    <name type="scientific">Ilumatobacter fluminis</name>
    <dbReference type="NCBI Taxonomy" id="467091"/>
    <lineage>
        <taxon>Bacteria</taxon>
        <taxon>Bacillati</taxon>
        <taxon>Actinomycetota</taxon>
        <taxon>Acidimicrobiia</taxon>
        <taxon>Acidimicrobiales</taxon>
        <taxon>Ilumatobacteraceae</taxon>
        <taxon>Ilumatobacter</taxon>
    </lineage>
</organism>
<evidence type="ECO:0000313" key="2">
    <source>
        <dbReference type="Proteomes" id="UP000294558"/>
    </source>
</evidence>
<sequence length="357" mass="41562">MCDARGVDAIDARHRHVVQAAWDDYDGRQVAELQELSAMVSTNRVYRLVLTDGEQVIAKSSNYGSFFMFAEDHERLHEVNKLLVGGPFEHFMADVLTRDGRPYIWYDGEMWVAFYASIELADPLPRQLADGQVEQLAREIGRFHNACAEIAPQLPAPSKTAKSDAVNLYERLGARNAGEVFGLDQSRIDLVRRHTHRFLMAILEAGYDQWPKIPVLIDWNLGNFSVRFGESTDDFHMFSRWDYDWFRLESRLLDFYFLSRVSSTTGDRSVWTYGSHTLLEPRFRRFLHAYHQVAPLTEAEVLFLKEAYRFFLLNYVVREGRHFFRYEFWQHLMHDAVDVQLPAIDDLDLTPLLGILD</sequence>
<protein>
    <recommendedName>
        <fullName evidence="3">Aminoglycoside phosphotransferase domain-containing protein</fullName>
    </recommendedName>
</protein>
<name>A0A4R7HWD6_9ACTN</name>